<dbReference type="KEGG" id="sta:STHERM_c12440"/>
<dbReference type="Gene3D" id="2.180.10.10">
    <property type="entry name" value="RHS repeat-associated core"/>
    <property type="match status" value="1"/>
</dbReference>
<proteinExistence type="predicted"/>
<evidence type="ECO:0000313" key="2">
    <source>
        <dbReference type="Proteomes" id="UP000001296"/>
    </source>
</evidence>
<reference evidence="1 2" key="2">
    <citation type="journal article" date="2010" name="J. Bacteriol.">
        <title>Genome sequence of the polysaccharide-degrading, thermophilic anaerobe Spirochaeta thermophila DSM 6192.</title>
        <authorList>
            <person name="Angelov A."/>
            <person name="Liebl S."/>
            <person name="Ballschmiter M."/>
            <person name="Bomeke M."/>
            <person name="Lehmann R."/>
            <person name="Liesegang H."/>
            <person name="Daniel R."/>
            <person name="Liebl W."/>
        </authorList>
    </citation>
    <scope>NUCLEOTIDE SEQUENCE [LARGE SCALE GENOMIC DNA]</scope>
    <source>
        <strain evidence="2">ATCC 49972 / DSM 6192 / RI 19.B1</strain>
    </source>
</reference>
<protein>
    <submittedName>
        <fullName evidence="1">Uncharacterized protein</fullName>
    </submittedName>
</protein>
<reference key="1">
    <citation type="submission" date="2009-08" db="EMBL/GenBank/DDBJ databases">
        <title>The genome sequence of Spirochaeta thermophila DSM6192.</title>
        <authorList>
            <person name="Angelov A."/>
            <person name="Mientus M."/>
            <person name="Wittenberg S."/>
            <person name="Lehmann R."/>
            <person name="Liesegang H."/>
            <person name="Daniel R."/>
            <person name="Liebl W."/>
        </authorList>
    </citation>
    <scope>NUCLEOTIDE SEQUENCE</scope>
    <source>
        <strain>DSM 6192</strain>
    </source>
</reference>
<dbReference type="EMBL" id="CP001698">
    <property type="protein sequence ID" value="ADN02185.1"/>
    <property type="molecule type" value="Genomic_DNA"/>
</dbReference>
<name>E0RTF4_WINT6</name>
<dbReference type="RefSeq" id="WP_013314026.1">
    <property type="nucleotide sequence ID" value="NC_014484.1"/>
</dbReference>
<dbReference type="AlphaFoldDB" id="E0RTF4"/>
<accession>E0RTF4</accession>
<dbReference type="Proteomes" id="UP000001296">
    <property type="component" value="Chromosome"/>
</dbReference>
<gene>
    <name evidence="1" type="ordered locus">STHERM_c12440</name>
</gene>
<organism evidence="1 2">
    <name type="scientific">Winmispira thermophila (strain ATCC 49972 / DSM 6192 / RI 19.B1)</name>
    <name type="common">Spirochaeta thermophila</name>
    <dbReference type="NCBI Taxonomy" id="665571"/>
    <lineage>
        <taxon>Bacteria</taxon>
        <taxon>Pseudomonadati</taxon>
        <taxon>Spirochaetota</taxon>
        <taxon>Spirochaetia</taxon>
        <taxon>Winmispirales</taxon>
        <taxon>Winmispiraceae</taxon>
        <taxon>Winmispira</taxon>
    </lineage>
</organism>
<dbReference type="PaxDb" id="665571-STHERM_c12440"/>
<sequence length="354" mass="41107">MRAYRWLLWGVGWSLLASPLWFSSNEMGQALVPIEEFDRGRYEYVLMVEDGEGRQVRVLFREGEEVRRWEIVWHREGVPSQVKVWGDGVLSRVSRYDEGGRLLEEEFYREGEFSERVRYEYEGARVVRRVREGVDGGTSTEEFRYDREGRLREVRAVPEKGVDRYVQVGGRLVEEWHGDGGSGFLVRYGRSGEVVEREEWEGGRLVWVRTYRYGEGGVCEGWVEERPEEGAVVEVRCDGEGRPVEEVWRREGVSVRRVVYGYEGGRVVWEREVTEGLVRESRYGYEGDRVVWEEVWENGVRVMRREFGEGGAVSAEVVDLGEGASVRRVYGADGRLVREEFFLDGELVSVREAK</sequence>
<evidence type="ECO:0000313" key="1">
    <source>
        <dbReference type="EMBL" id="ADN02185.1"/>
    </source>
</evidence>
<dbReference type="HOGENOM" id="CLU_782812_0_0_12"/>